<proteinExistence type="predicted"/>
<evidence type="ECO:0000313" key="2">
    <source>
        <dbReference type="EMBL" id="RUS16090.1"/>
    </source>
</evidence>
<feature type="compositionally biased region" description="Acidic residues" evidence="1">
    <location>
        <begin position="142"/>
        <end position="158"/>
    </location>
</feature>
<dbReference type="AlphaFoldDB" id="A0A433PEZ3"/>
<sequence>MHVVHHVRPLEKLKPSCSSLSRRPISAAPPHQQRTGARARLPRQEHHHLQRRPARHGAARTVRSYPVSFCSLISPPSHAPRGTLFGLNQATAKDCISTNCRAAVFHAATRRDTHKSIIRHDPVQSLKPSETWKLGSKRGIEDVADAEGEEEGEEEGEREDAGLARAKGKARTGNDNDMDMSDGP</sequence>
<dbReference type="EMBL" id="RBNJ01024713">
    <property type="protein sequence ID" value="RUS16090.1"/>
    <property type="molecule type" value="Genomic_DNA"/>
</dbReference>
<comment type="caution">
    <text evidence="2">The sequence shown here is derived from an EMBL/GenBank/DDBJ whole genome shotgun (WGS) entry which is preliminary data.</text>
</comment>
<feature type="non-terminal residue" evidence="2">
    <location>
        <position position="184"/>
    </location>
</feature>
<dbReference type="Proteomes" id="UP000274822">
    <property type="component" value="Unassembled WGS sequence"/>
</dbReference>
<evidence type="ECO:0000256" key="1">
    <source>
        <dbReference type="SAM" id="MobiDB-lite"/>
    </source>
</evidence>
<gene>
    <name evidence="2" type="ORF">BC938DRAFT_476711</name>
</gene>
<protein>
    <submittedName>
        <fullName evidence="2">Uncharacterized protein</fullName>
    </submittedName>
</protein>
<organism evidence="2 3">
    <name type="scientific">Jimgerdemannia flammicorona</name>
    <dbReference type="NCBI Taxonomy" id="994334"/>
    <lineage>
        <taxon>Eukaryota</taxon>
        <taxon>Fungi</taxon>
        <taxon>Fungi incertae sedis</taxon>
        <taxon>Mucoromycota</taxon>
        <taxon>Mucoromycotina</taxon>
        <taxon>Endogonomycetes</taxon>
        <taxon>Endogonales</taxon>
        <taxon>Endogonaceae</taxon>
        <taxon>Jimgerdemannia</taxon>
    </lineage>
</organism>
<keyword evidence="3" id="KW-1185">Reference proteome</keyword>
<feature type="compositionally biased region" description="Basic residues" evidence="1">
    <location>
        <begin position="45"/>
        <end position="58"/>
    </location>
</feature>
<feature type="region of interest" description="Disordered" evidence="1">
    <location>
        <begin position="14"/>
        <end position="60"/>
    </location>
</feature>
<name>A0A433PEZ3_9FUNG</name>
<feature type="region of interest" description="Disordered" evidence="1">
    <location>
        <begin position="116"/>
        <end position="184"/>
    </location>
</feature>
<accession>A0A433PEZ3</accession>
<evidence type="ECO:0000313" key="3">
    <source>
        <dbReference type="Proteomes" id="UP000274822"/>
    </source>
</evidence>
<reference evidence="2 3" key="1">
    <citation type="journal article" date="2018" name="New Phytol.">
        <title>Phylogenomics of Endogonaceae and evolution of mycorrhizas within Mucoromycota.</title>
        <authorList>
            <person name="Chang Y."/>
            <person name="Desiro A."/>
            <person name="Na H."/>
            <person name="Sandor L."/>
            <person name="Lipzen A."/>
            <person name="Clum A."/>
            <person name="Barry K."/>
            <person name="Grigoriev I.V."/>
            <person name="Martin F.M."/>
            <person name="Stajich J.E."/>
            <person name="Smith M.E."/>
            <person name="Bonito G."/>
            <person name="Spatafora J.W."/>
        </authorList>
    </citation>
    <scope>NUCLEOTIDE SEQUENCE [LARGE SCALE GENOMIC DNA]</scope>
    <source>
        <strain evidence="2 3">AD002</strain>
    </source>
</reference>